<dbReference type="InterPro" id="IPR041577">
    <property type="entry name" value="RT_RNaseH_2"/>
</dbReference>
<dbReference type="InterPro" id="IPR043502">
    <property type="entry name" value="DNA/RNA_pol_sf"/>
</dbReference>
<dbReference type="FunFam" id="3.30.70.270:FF:000020">
    <property type="entry name" value="Transposon Tf2-6 polyprotein-like Protein"/>
    <property type="match status" value="1"/>
</dbReference>
<feature type="domain" description="Reverse transcriptase" evidence="3">
    <location>
        <begin position="184"/>
        <end position="363"/>
    </location>
</feature>
<dbReference type="CDD" id="cd01647">
    <property type="entry name" value="RT_LTR"/>
    <property type="match status" value="1"/>
</dbReference>
<dbReference type="GeneTree" id="ENSGT01140000282569"/>
<sequence length="473" mass="54077">MEFTGMQPPSMDWDSINLSEEWKRFKQHAELIFKGSLKAKEEEDKCCYLFLRAGEKGRDIYNSWGDMSAEESKQLSTYYKRYSDYATPKANPIFARYKFYKKVQDANETVGQFVTDLKLLARDCAFTDADEMIRDRIVFGTSSPKIQEKLINQGADLKLSKAIDIARSYEAAQAQLRVMVALDKVHNVSKTPTTYKQSQINKGAEKPCTGELRICLDPRDINKAVKREHYQMPTLEDFTSRLAGAKYFSVLDARSGYWQIKLDQASSMLTTFNTPQGRYRFTRLPFGIYSAQEVFQRKVDETYTGLQGVAAYVDDLLDYGKTLEEHDSNLKAMLQRSREKLVKFNKDKCTLRKGEVKYFGHILSAEGLKPDPNKITAIANMRPHDSRSELETVLGLANYLAKFIPHLADILSSLKELLKKHSDFQRGSQQNETFNKMKQVITNAGTLTYYDTKKEVKIQVDASKQGLGTVLLQ</sequence>
<dbReference type="InterPro" id="IPR050951">
    <property type="entry name" value="Retrovirus_Pol_polyprotein"/>
</dbReference>
<protein>
    <recommendedName>
        <fullName evidence="2">ribonuclease H</fullName>
        <ecNumber evidence="2">3.1.26.4</ecNumber>
    </recommendedName>
</protein>
<accession>A0A803KA96</accession>
<evidence type="ECO:0000313" key="4">
    <source>
        <dbReference type="Ensembl" id="ENSXETP00000117305"/>
    </source>
</evidence>
<proteinExistence type="inferred from homology"/>
<dbReference type="Pfam" id="PF17919">
    <property type="entry name" value="RT_RNaseH_2"/>
    <property type="match status" value="1"/>
</dbReference>
<dbReference type="InterPro" id="IPR000477">
    <property type="entry name" value="RT_dom"/>
</dbReference>
<evidence type="ECO:0000256" key="2">
    <source>
        <dbReference type="ARBA" id="ARBA00012180"/>
    </source>
</evidence>
<comment type="similarity">
    <text evidence="1">Belongs to the beta type-B retroviral polymerase family. HERV class-II K(HML-2) pol subfamily.</text>
</comment>
<dbReference type="InParanoid" id="A0A803KA96"/>
<dbReference type="SUPFAM" id="SSF56672">
    <property type="entry name" value="DNA/RNA polymerases"/>
    <property type="match status" value="1"/>
</dbReference>
<dbReference type="AlphaFoldDB" id="A0A803KA96"/>
<dbReference type="Gene3D" id="3.10.10.10">
    <property type="entry name" value="HIV Type 1 Reverse Transcriptase, subunit A, domain 1"/>
    <property type="match status" value="1"/>
</dbReference>
<dbReference type="GO" id="GO:0004523">
    <property type="term" value="F:RNA-DNA hybrid ribonuclease activity"/>
    <property type="evidence" value="ECO:0007669"/>
    <property type="project" value="UniProtKB-EC"/>
</dbReference>
<dbReference type="EC" id="3.1.26.4" evidence="2"/>
<evidence type="ECO:0000256" key="1">
    <source>
        <dbReference type="ARBA" id="ARBA00010879"/>
    </source>
</evidence>
<evidence type="ECO:0000259" key="3">
    <source>
        <dbReference type="PROSITE" id="PS50878"/>
    </source>
</evidence>
<name>A0A803KA96_XENTR</name>
<dbReference type="PROSITE" id="PS50878">
    <property type="entry name" value="RT_POL"/>
    <property type="match status" value="1"/>
</dbReference>
<reference evidence="4" key="2">
    <citation type="submission" date="2021-03" db="UniProtKB">
        <authorList>
            <consortium name="Ensembl"/>
        </authorList>
    </citation>
    <scope>IDENTIFICATION</scope>
</reference>
<dbReference type="InterPro" id="IPR043128">
    <property type="entry name" value="Rev_trsase/Diguanyl_cyclase"/>
</dbReference>
<dbReference type="Gene3D" id="3.30.70.270">
    <property type="match status" value="2"/>
</dbReference>
<dbReference type="Ensembl" id="ENSXETT00000114300">
    <property type="protein sequence ID" value="ENSXETP00000117305"/>
    <property type="gene ID" value="ENSXETG00000049342"/>
</dbReference>
<organism evidence="4">
    <name type="scientific">Xenopus tropicalis</name>
    <name type="common">Western clawed frog</name>
    <name type="synonym">Silurana tropicalis</name>
    <dbReference type="NCBI Taxonomy" id="8364"/>
    <lineage>
        <taxon>Eukaryota</taxon>
        <taxon>Metazoa</taxon>
        <taxon>Chordata</taxon>
        <taxon>Craniata</taxon>
        <taxon>Vertebrata</taxon>
        <taxon>Euteleostomi</taxon>
        <taxon>Amphibia</taxon>
        <taxon>Batrachia</taxon>
        <taxon>Anura</taxon>
        <taxon>Pipoidea</taxon>
        <taxon>Pipidae</taxon>
        <taxon>Xenopodinae</taxon>
        <taxon>Xenopus</taxon>
        <taxon>Silurana</taxon>
    </lineage>
</organism>
<dbReference type="PANTHER" id="PTHR37984">
    <property type="entry name" value="PROTEIN CBG26694"/>
    <property type="match status" value="1"/>
</dbReference>
<dbReference type="PANTHER" id="PTHR37984:SF7">
    <property type="entry name" value="INTEGRASE CATALYTIC DOMAIN-CONTAINING PROTEIN"/>
    <property type="match status" value="1"/>
</dbReference>
<reference evidence="4" key="1">
    <citation type="journal article" date="2010" name="Science">
        <title>The genome of the Western clawed frog Xenopus tropicalis.</title>
        <authorList>
            <person name="Hellsten U."/>
            <person name="Harland R.M."/>
            <person name="Gilchrist M.J."/>
            <person name="Hendrix D."/>
            <person name="Jurka J."/>
            <person name="Kapitonov V."/>
            <person name="Ovcharenko I."/>
            <person name="Putnam N.H."/>
            <person name="Shu S."/>
            <person name="Taher L."/>
            <person name="Blitz I.L."/>
            <person name="Blumberg B."/>
            <person name="Dichmann D.S."/>
            <person name="Dubchak I."/>
            <person name="Amaya E."/>
            <person name="Detter J.C."/>
            <person name="Fletcher R."/>
            <person name="Gerhard D.S."/>
            <person name="Goodstein D."/>
            <person name="Graves T."/>
            <person name="Grigoriev I.V."/>
            <person name="Grimwood J."/>
            <person name="Kawashima T."/>
            <person name="Lindquist E."/>
            <person name="Lucas S.M."/>
            <person name="Mead P.E."/>
            <person name="Mitros T."/>
            <person name="Ogino H."/>
            <person name="Ohta Y."/>
            <person name="Poliakov A.V."/>
            <person name="Pollet N."/>
            <person name="Robert J."/>
            <person name="Salamov A."/>
            <person name="Sater A.K."/>
            <person name="Schmutz J."/>
            <person name="Terry A."/>
            <person name="Vize P.D."/>
            <person name="Warren W.C."/>
            <person name="Wells D."/>
            <person name="Wills A."/>
            <person name="Wilson R.K."/>
            <person name="Zimmerman L.B."/>
            <person name="Zorn A.M."/>
            <person name="Grainger R."/>
            <person name="Grammer T."/>
            <person name="Khokha M.K."/>
            <person name="Richardson P.M."/>
            <person name="Rokhsar D.S."/>
        </authorList>
    </citation>
    <scope>NUCLEOTIDE SEQUENCE [LARGE SCALE GENOMIC DNA]</scope>
    <source>
        <strain evidence="4">Nigerian</strain>
    </source>
</reference>
<dbReference type="Pfam" id="PF00078">
    <property type="entry name" value="RVT_1"/>
    <property type="match status" value="1"/>
</dbReference>